<keyword evidence="1" id="KW-0472">Membrane</keyword>
<sequence>MNIFIWIMIILGGGVGILSCAYLVLAMPVLLVWKICRKVKYHIGLFD</sequence>
<dbReference type="EMBL" id="JAJEQW010000017">
    <property type="protein sequence ID" value="MCC2243213.1"/>
    <property type="molecule type" value="Genomic_DNA"/>
</dbReference>
<proteinExistence type="predicted"/>
<accession>A0AAW4WEM6</accession>
<dbReference type="EMBL" id="JAOQKI010000027">
    <property type="protein sequence ID" value="MCU6718171.1"/>
    <property type="molecule type" value="Genomic_DNA"/>
</dbReference>
<reference evidence="3 5" key="1">
    <citation type="journal article" date="2021" name="ISME Commun">
        <title>Automated analysis of genomic sequences facilitates high-throughput and comprehensive description of bacteria.</title>
        <authorList>
            <person name="Hitch T.C.A."/>
        </authorList>
    </citation>
    <scope>NUCLEOTIDE SEQUENCE [LARGE SCALE GENOMIC DNA]</scope>
    <source>
        <strain evidence="3 5">Sanger_19</strain>
    </source>
</reference>
<dbReference type="AlphaFoldDB" id="A0AAW4WEM6"/>
<dbReference type="Proteomes" id="UP001209666">
    <property type="component" value="Unassembled WGS sequence"/>
</dbReference>
<comment type="caution">
    <text evidence="2">The sequence shown here is derived from an EMBL/GenBank/DDBJ whole genome shotgun (WGS) entry which is preliminary data.</text>
</comment>
<reference evidence="3" key="3">
    <citation type="submission" date="2022-09" db="EMBL/GenBank/DDBJ databases">
        <authorList>
            <person name="Hitch T.C.A."/>
        </authorList>
    </citation>
    <scope>NUCLEOTIDE SEQUENCE</scope>
    <source>
        <strain evidence="3">Sanger_19</strain>
    </source>
</reference>
<reference evidence="2" key="2">
    <citation type="submission" date="2021-10" db="EMBL/GenBank/DDBJ databases">
        <title>Anaerobic single-cell dispensing facilitates the cultivation of human gut bacteria.</title>
        <authorList>
            <person name="Afrizal A."/>
        </authorList>
    </citation>
    <scope>NUCLEOTIDE SEQUENCE</scope>
    <source>
        <strain evidence="2">CLA-AA-H204</strain>
    </source>
</reference>
<dbReference type="RefSeq" id="WP_197420839.1">
    <property type="nucleotide sequence ID" value="NZ_JAJEQW010000017.1"/>
</dbReference>
<keyword evidence="1" id="KW-1133">Transmembrane helix</keyword>
<keyword evidence="1" id="KW-0812">Transmembrane</keyword>
<evidence type="ECO:0000256" key="1">
    <source>
        <dbReference type="SAM" id="Phobius"/>
    </source>
</evidence>
<evidence type="ECO:0000313" key="5">
    <source>
        <dbReference type="Proteomes" id="UP001209666"/>
    </source>
</evidence>
<evidence type="ECO:0000313" key="4">
    <source>
        <dbReference type="Proteomes" id="UP001198893"/>
    </source>
</evidence>
<evidence type="ECO:0000313" key="2">
    <source>
        <dbReference type="EMBL" id="MCC2243213.1"/>
    </source>
</evidence>
<dbReference type="Proteomes" id="UP001198893">
    <property type="component" value="Unassembled WGS sequence"/>
</dbReference>
<evidence type="ECO:0000313" key="3">
    <source>
        <dbReference type="EMBL" id="MCU6718171.1"/>
    </source>
</evidence>
<evidence type="ECO:0008006" key="6">
    <source>
        <dbReference type="Google" id="ProtNLM"/>
    </source>
</evidence>
<feature type="transmembrane region" description="Helical" evidence="1">
    <location>
        <begin position="6"/>
        <end position="33"/>
    </location>
</feature>
<keyword evidence="5" id="KW-1185">Reference proteome</keyword>
<protein>
    <recommendedName>
        <fullName evidence="6">Inner membrane component domain-containing protein</fullName>
    </recommendedName>
</protein>
<gene>
    <name evidence="2" type="ORF">LKD47_13100</name>
    <name evidence="3" type="ORF">OCV43_13025</name>
</gene>
<organism evidence="2 4">
    <name type="scientific">Roseburia amylophila</name>
    <dbReference type="NCBI Taxonomy" id="2981794"/>
    <lineage>
        <taxon>Bacteria</taxon>
        <taxon>Bacillati</taxon>
        <taxon>Bacillota</taxon>
        <taxon>Clostridia</taxon>
        <taxon>Lachnospirales</taxon>
        <taxon>Lachnospiraceae</taxon>
        <taxon>Roseburia</taxon>
    </lineage>
</organism>
<name>A0AAW4WEM6_9FIRM</name>